<evidence type="ECO:0008006" key="3">
    <source>
        <dbReference type="Google" id="ProtNLM"/>
    </source>
</evidence>
<sequence length="399" mass="45726">MEGYQLTFEDIERLNHFTTQPGRTAYIAECGNFGFDFEKDGVSTHYIVCAVVVNNENLLEIEQKADELRRKYFGKGEIKSNSLGNKHSQRAKIVAELLNLDFSLIILMADKQAFYKDSPLTEYKGTFIKFLHQQLYESMYAFYPKLKIVEEDYGTSEFQAEFRTYVRRNRPAPNLFNEYDFDYVDSRNSHIVQIADFIAGTIMQHVTDNKAPDALKICGSKIREIIRFPKQIVPYTAGANANPSFDQQIYALADQCAATYIDRNKHADEEEIRLRILFLKRLLFTAHNISDSLYIHSSELIRMLSGLSEVKVTREYLYRRIVAPLRDAGVLIASSAQGYKIPTCVKDIYAYINQTSGIVGPMLSRIEKCLKLIEKQTDGALDILDDPALVKLKRYFGDS</sequence>
<proteinExistence type="predicted"/>
<accession>A0A1H8WVY0</accession>
<dbReference type="STRING" id="112903.SAMN04490178_11866"/>
<keyword evidence="2" id="KW-1185">Reference proteome</keyword>
<evidence type="ECO:0000313" key="2">
    <source>
        <dbReference type="Proteomes" id="UP000198847"/>
    </source>
</evidence>
<organism evidence="1 2">
    <name type="scientific">Propionispora vibrioides</name>
    <dbReference type="NCBI Taxonomy" id="112903"/>
    <lineage>
        <taxon>Bacteria</taxon>
        <taxon>Bacillati</taxon>
        <taxon>Bacillota</taxon>
        <taxon>Negativicutes</taxon>
        <taxon>Selenomonadales</taxon>
        <taxon>Sporomusaceae</taxon>
        <taxon>Propionispora</taxon>
    </lineage>
</organism>
<dbReference type="Pfam" id="PF12686">
    <property type="entry name" value="DUF3800"/>
    <property type="match status" value="1"/>
</dbReference>
<dbReference type="EMBL" id="FODY01000018">
    <property type="protein sequence ID" value="SEP31834.1"/>
    <property type="molecule type" value="Genomic_DNA"/>
</dbReference>
<dbReference type="Proteomes" id="UP000198847">
    <property type="component" value="Unassembled WGS sequence"/>
</dbReference>
<name>A0A1H8WVY0_9FIRM</name>
<gene>
    <name evidence="1" type="ORF">SAMN04490178_11866</name>
</gene>
<protein>
    <recommendedName>
        <fullName evidence="3">DUF3800 domain-containing protein</fullName>
    </recommendedName>
</protein>
<evidence type="ECO:0000313" key="1">
    <source>
        <dbReference type="EMBL" id="SEP31834.1"/>
    </source>
</evidence>
<dbReference type="InterPro" id="IPR024524">
    <property type="entry name" value="DUF3800"/>
</dbReference>
<dbReference type="RefSeq" id="WP_091748791.1">
    <property type="nucleotide sequence ID" value="NZ_FODY01000018.1"/>
</dbReference>
<dbReference type="OrthoDB" id="6057352at2"/>
<dbReference type="AlphaFoldDB" id="A0A1H8WVY0"/>
<reference evidence="1 2" key="1">
    <citation type="submission" date="2016-10" db="EMBL/GenBank/DDBJ databases">
        <authorList>
            <person name="de Groot N.N."/>
        </authorList>
    </citation>
    <scope>NUCLEOTIDE SEQUENCE [LARGE SCALE GENOMIC DNA]</scope>
    <source>
        <strain evidence="1 2">DSM 13305</strain>
    </source>
</reference>